<evidence type="ECO:0000313" key="2">
    <source>
        <dbReference type="EMBL" id="KAH9844316.1"/>
    </source>
</evidence>
<accession>A0ABQ8KYJ4</accession>
<dbReference type="EMBL" id="JADCUA010000001">
    <property type="protein sequence ID" value="KAH9844316.1"/>
    <property type="molecule type" value="Genomic_DNA"/>
</dbReference>
<evidence type="ECO:0000256" key="1">
    <source>
        <dbReference type="SAM" id="MobiDB-lite"/>
    </source>
</evidence>
<sequence>MSYQPPPDWGPPWSSPQPPPLWGMCASGGPVAPMGGQVQAYAHYPGSEYQPMESTGSQFYPAGPEAQINDPCNYDVVMDIDSPDDLMDVDTTAESSYAPFPVYMDEPRTPTRRRHSRATSVASSISRYLSPVLSPMKSRSRTQSAMKASTNSLRPTPSTPYTLQRTPRKPTLAHHNPLPALFGGSTYYPPITPRRKKSERYARLYAHEVNELTDRLADLTITSADADADVAKPAGPIFDGASMLSDVGSEATLVPVRGCGNANDMKNLGAKMELGQHFEWNEAVEEFLQSVLAIVPHQ</sequence>
<organism evidence="2 3">
    <name type="scientific">Rhodofomes roseus</name>
    <dbReference type="NCBI Taxonomy" id="34475"/>
    <lineage>
        <taxon>Eukaryota</taxon>
        <taxon>Fungi</taxon>
        <taxon>Dikarya</taxon>
        <taxon>Basidiomycota</taxon>
        <taxon>Agaricomycotina</taxon>
        <taxon>Agaricomycetes</taxon>
        <taxon>Polyporales</taxon>
        <taxon>Rhodofomes</taxon>
    </lineage>
</organism>
<feature type="region of interest" description="Disordered" evidence="1">
    <location>
        <begin position="100"/>
        <end position="122"/>
    </location>
</feature>
<gene>
    <name evidence="2" type="ORF">C8Q71DRAFT_852814</name>
</gene>
<dbReference type="Proteomes" id="UP000814176">
    <property type="component" value="Unassembled WGS sequence"/>
</dbReference>
<dbReference type="GeneID" id="72007588"/>
<proteinExistence type="predicted"/>
<evidence type="ECO:0000313" key="3">
    <source>
        <dbReference type="Proteomes" id="UP000814176"/>
    </source>
</evidence>
<feature type="region of interest" description="Disordered" evidence="1">
    <location>
        <begin position="1"/>
        <end position="21"/>
    </location>
</feature>
<reference evidence="2 3" key="1">
    <citation type="journal article" date="2021" name="Environ. Microbiol.">
        <title>Gene family expansions and transcriptome signatures uncover fungal adaptations to wood decay.</title>
        <authorList>
            <person name="Hage H."/>
            <person name="Miyauchi S."/>
            <person name="Viragh M."/>
            <person name="Drula E."/>
            <person name="Min B."/>
            <person name="Chaduli D."/>
            <person name="Navarro D."/>
            <person name="Favel A."/>
            <person name="Norest M."/>
            <person name="Lesage-Meessen L."/>
            <person name="Balint B."/>
            <person name="Merenyi Z."/>
            <person name="de Eugenio L."/>
            <person name="Morin E."/>
            <person name="Martinez A.T."/>
            <person name="Baldrian P."/>
            <person name="Stursova M."/>
            <person name="Martinez M.J."/>
            <person name="Novotny C."/>
            <person name="Magnuson J.K."/>
            <person name="Spatafora J.W."/>
            <person name="Maurice S."/>
            <person name="Pangilinan J."/>
            <person name="Andreopoulos W."/>
            <person name="LaButti K."/>
            <person name="Hundley H."/>
            <person name="Na H."/>
            <person name="Kuo A."/>
            <person name="Barry K."/>
            <person name="Lipzen A."/>
            <person name="Henrissat B."/>
            <person name="Riley R."/>
            <person name="Ahrendt S."/>
            <person name="Nagy L.G."/>
            <person name="Grigoriev I.V."/>
            <person name="Martin F."/>
            <person name="Rosso M.N."/>
        </authorList>
    </citation>
    <scope>NUCLEOTIDE SEQUENCE [LARGE SCALE GENOMIC DNA]</scope>
    <source>
        <strain evidence="2 3">CIRM-BRFM 1785</strain>
    </source>
</reference>
<dbReference type="RefSeq" id="XP_047785126.1">
    <property type="nucleotide sequence ID" value="XM_047926856.1"/>
</dbReference>
<name>A0ABQ8KYJ4_9APHY</name>
<protein>
    <submittedName>
        <fullName evidence="2">Uncharacterized protein</fullName>
    </submittedName>
</protein>
<feature type="region of interest" description="Disordered" evidence="1">
    <location>
        <begin position="134"/>
        <end position="176"/>
    </location>
</feature>
<feature type="compositionally biased region" description="Polar residues" evidence="1">
    <location>
        <begin position="141"/>
        <end position="165"/>
    </location>
</feature>
<keyword evidence="3" id="KW-1185">Reference proteome</keyword>
<comment type="caution">
    <text evidence="2">The sequence shown here is derived from an EMBL/GenBank/DDBJ whole genome shotgun (WGS) entry which is preliminary data.</text>
</comment>